<geneLocation type="plasmid" evidence="1 2">
    <name>pBN4</name>
</geneLocation>
<evidence type="ECO:0000313" key="2">
    <source>
        <dbReference type="Proteomes" id="UP000215158"/>
    </source>
</evidence>
<protein>
    <submittedName>
        <fullName evidence="1">Uncharacterized protein</fullName>
    </submittedName>
</protein>
<sequence>MNDRAPIFFFDKLAALADFTTFDVRATEDGGMPVSWAVVGTLPNGEIWPVLTDLLTEAHAQMVMSLCELAAIAPDVIRALNALPRQKLSGHYGDTYELVAALERVTR</sequence>
<proteinExistence type="predicted"/>
<evidence type="ECO:0000313" key="1">
    <source>
        <dbReference type="EMBL" id="ASW04372.1"/>
    </source>
</evidence>
<gene>
    <name evidence="1" type="ORF">CJU94_40245</name>
</gene>
<name>A0A248W0Y9_9BURK</name>
<dbReference type="EMBL" id="CP022994">
    <property type="protein sequence ID" value="ASW04372.1"/>
    <property type="molecule type" value="Genomic_DNA"/>
</dbReference>
<dbReference type="RefSeq" id="WP_007183063.1">
    <property type="nucleotide sequence ID" value="NZ_CP022994.1"/>
</dbReference>
<keyword evidence="2" id="KW-1185">Reference proteome</keyword>
<dbReference type="GeneID" id="55536867"/>
<dbReference type="KEGG" id="parb:CJU94_40245"/>
<accession>A0A248W0Y9</accession>
<keyword evidence="1" id="KW-0614">Plasmid</keyword>
<dbReference type="AlphaFoldDB" id="A0A248W0Y9"/>
<dbReference type="OrthoDB" id="9131720at2"/>
<dbReference type="Proteomes" id="UP000215158">
    <property type="component" value="Plasmid pBN4"/>
</dbReference>
<reference evidence="1 2" key="1">
    <citation type="submission" date="2017-08" db="EMBL/GenBank/DDBJ databases">
        <title>Identification and genetic characteristics of simultaneous BTEX- and naphthalene-degrading Paraburkholderia sp. BN5 isolated from petroleum-contaminated soil.</title>
        <authorList>
            <person name="Lee Y."/>
            <person name="Jeon C.O."/>
        </authorList>
    </citation>
    <scope>NUCLEOTIDE SEQUENCE [LARGE SCALE GENOMIC DNA]</scope>
    <source>
        <strain evidence="1 2">BN5</strain>
        <plasmid evidence="1 2">pBN4</plasmid>
    </source>
</reference>
<organism evidence="1 2">
    <name type="scientific">Paraburkholderia aromaticivorans</name>
    <dbReference type="NCBI Taxonomy" id="2026199"/>
    <lineage>
        <taxon>Bacteria</taxon>
        <taxon>Pseudomonadati</taxon>
        <taxon>Pseudomonadota</taxon>
        <taxon>Betaproteobacteria</taxon>
        <taxon>Burkholderiales</taxon>
        <taxon>Burkholderiaceae</taxon>
        <taxon>Paraburkholderia</taxon>
    </lineage>
</organism>